<dbReference type="InterPro" id="IPR021255">
    <property type="entry name" value="DUF2807"/>
</dbReference>
<reference evidence="4" key="1">
    <citation type="submission" date="2019-01" db="EMBL/GenBank/DDBJ databases">
        <title>Cytophagaceae bacterium strain CAR-16.</title>
        <authorList>
            <person name="Chen W.-M."/>
        </authorList>
    </citation>
    <scope>NUCLEOTIDE SEQUENCE [LARGE SCALE GENOMIC DNA]</scope>
    <source>
        <strain evidence="4">LLJ-11</strain>
    </source>
</reference>
<name>A0A4Q1K1V1_9FLAO</name>
<evidence type="ECO:0000313" key="3">
    <source>
        <dbReference type="EMBL" id="RXR18342.1"/>
    </source>
</evidence>
<dbReference type="AlphaFoldDB" id="A0A4Q1K1V1"/>
<feature type="chain" id="PRO_5020369750" evidence="1">
    <location>
        <begin position="20"/>
        <end position="278"/>
    </location>
</feature>
<dbReference type="RefSeq" id="WP_129435991.1">
    <property type="nucleotide sequence ID" value="NZ_SBKO01000003.1"/>
</dbReference>
<gene>
    <name evidence="3" type="ORF">EQG63_08725</name>
</gene>
<evidence type="ECO:0000256" key="1">
    <source>
        <dbReference type="SAM" id="SignalP"/>
    </source>
</evidence>
<organism evidence="3 4">
    <name type="scientific">Flavobacterium amnicola</name>
    <dbReference type="NCBI Taxonomy" id="2506422"/>
    <lineage>
        <taxon>Bacteria</taxon>
        <taxon>Pseudomonadati</taxon>
        <taxon>Bacteroidota</taxon>
        <taxon>Flavobacteriia</taxon>
        <taxon>Flavobacteriales</taxon>
        <taxon>Flavobacteriaceae</taxon>
        <taxon>Flavobacterium</taxon>
    </lineage>
</organism>
<evidence type="ECO:0000313" key="4">
    <source>
        <dbReference type="Proteomes" id="UP000290283"/>
    </source>
</evidence>
<dbReference type="Gene3D" id="2.160.20.120">
    <property type="match status" value="1"/>
</dbReference>
<dbReference type="Pfam" id="PF10988">
    <property type="entry name" value="DUF2807"/>
    <property type="match status" value="1"/>
</dbReference>
<dbReference type="EMBL" id="SBKO01000003">
    <property type="protein sequence ID" value="RXR18342.1"/>
    <property type="molecule type" value="Genomic_DNA"/>
</dbReference>
<feature type="signal peptide" evidence="1">
    <location>
        <begin position="1"/>
        <end position="19"/>
    </location>
</feature>
<proteinExistence type="predicted"/>
<keyword evidence="4" id="KW-1185">Reference proteome</keyword>
<keyword evidence="1" id="KW-0732">Signal</keyword>
<feature type="domain" description="Putative auto-transporter adhesin head GIN" evidence="2">
    <location>
        <begin position="41"/>
        <end position="160"/>
    </location>
</feature>
<dbReference type="Proteomes" id="UP000290283">
    <property type="component" value="Unassembled WGS sequence"/>
</dbReference>
<comment type="caution">
    <text evidence="3">The sequence shown here is derived from an EMBL/GenBank/DDBJ whole genome shotgun (WGS) entry which is preliminary data.</text>
</comment>
<protein>
    <submittedName>
        <fullName evidence="3">DUF2807 domain-containing protein</fullName>
    </submittedName>
</protein>
<evidence type="ECO:0000259" key="2">
    <source>
        <dbReference type="Pfam" id="PF10988"/>
    </source>
</evidence>
<sequence length="278" mass="31084">MKKITFLLITLLCTTLAFAQKKEKVKGTKILKTEKHEIASFQEIEIEDNLEVFLVKGDQNSIEIETDDNLHSAIDFKNYGKILRLNTNKEISGFKKLEIRVTYTDSLKLVSVKHNAKLSAISELNVKNITVKTFDYSKSSLNVNAPNFTLITNDKSEINLNLKSDDASIEMSKNSELRAIINSNKLKFDLYQKAEATIDGATNELKLRLDNNSKYTGTNLTSKMTSITIEGTTECGVFSNGNLSISAAGKSKLSIYGDPKIEIKKFADEAILQKKLKQ</sequence>
<dbReference type="OrthoDB" id="1419485at2"/>
<accession>A0A4Q1K1V1</accession>